<dbReference type="InterPro" id="IPR035985">
    <property type="entry name" value="Ubiquitin-activating_enz"/>
</dbReference>
<evidence type="ECO:0000256" key="1">
    <source>
        <dbReference type="SAM" id="MobiDB-lite"/>
    </source>
</evidence>
<dbReference type="Proteomes" id="UP000198327">
    <property type="component" value="Unassembled WGS sequence"/>
</dbReference>
<dbReference type="InterPro" id="IPR000594">
    <property type="entry name" value="ThiF_NAD_FAD-bd"/>
</dbReference>
<dbReference type="STRING" id="398843.A3K89_17825"/>
<dbReference type="AlphaFoldDB" id="A0A239J826"/>
<dbReference type="RefSeq" id="WP_089247508.1">
    <property type="nucleotide sequence ID" value="NZ_FZOW01000008.1"/>
</dbReference>
<dbReference type="InterPro" id="IPR000415">
    <property type="entry name" value="Nitroreductase-like"/>
</dbReference>
<keyword evidence="4" id="KW-1185">Reference proteome</keyword>
<dbReference type="InterPro" id="IPR045886">
    <property type="entry name" value="ThiF/MoeB/HesA"/>
</dbReference>
<accession>A0A239J826</accession>
<dbReference type="Gene3D" id="3.40.109.10">
    <property type="entry name" value="NADH Oxidase"/>
    <property type="match status" value="2"/>
</dbReference>
<dbReference type="SUPFAM" id="SSF69572">
    <property type="entry name" value="Activating enzymes of the ubiquitin-like proteins"/>
    <property type="match status" value="1"/>
</dbReference>
<organism evidence="3 4">
    <name type="scientific">Rhodococcoides kyotonense</name>
    <dbReference type="NCBI Taxonomy" id="398843"/>
    <lineage>
        <taxon>Bacteria</taxon>
        <taxon>Bacillati</taxon>
        <taxon>Actinomycetota</taxon>
        <taxon>Actinomycetes</taxon>
        <taxon>Mycobacteriales</taxon>
        <taxon>Nocardiaceae</taxon>
        <taxon>Rhodococcoides</taxon>
    </lineage>
</organism>
<dbReference type="Gene3D" id="3.40.50.720">
    <property type="entry name" value="NAD(P)-binding Rossmann-like Domain"/>
    <property type="match status" value="1"/>
</dbReference>
<proteinExistence type="predicted"/>
<reference evidence="4" key="1">
    <citation type="submission" date="2017-06" db="EMBL/GenBank/DDBJ databases">
        <authorList>
            <person name="Varghese N."/>
            <person name="Submissions S."/>
        </authorList>
    </citation>
    <scope>NUCLEOTIDE SEQUENCE [LARGE SCALE GENOMIC DNA]</scope>
    <source>
        <strain evidence="4">JCM 23211</strain>
    </source>
</reference>
<dbReference type="NCBIfam" id="NF005901">
    <property type="entry name" value="PRK07877.1"/>
    <property type="match status" value="1"/>
</dbReference>
<feature type="domain" description="THIF-type NAD/FAD binding fold" evidence="2">
    <location>
        <begin position="85"/>
        <end position="220"/>
    </location>
</feature>
<feature type="compositionally biased region" description="Polar residues" evidence="1">
    <location>
        <begin position="702"/>
        <end position="716"/>
    </location>
</feature>
<dbReference type="SUPFAM" id="SSF55469">
    <property type="entry name" value="FMN-dependent nitroreductase-like"/>
    <property type="match status" value="1"/>
</dbReference>
<sequence>MTAHFTAIVLDENDADDRAELARLRHDPTIEFLDRLAEQRDGLARLTPPPPQDILDEPMRWVHYPWRRTVVATLGPVGFRRLRLDRNRNKITAEEQDRLSTLKIGIVGLSVGHAIAYALALDGVCGTLRLADFDEIELSNLNRIPATLLDLGVTKPIVAARRIAELDPYLPIEIDERGVTAESADSFVDGLDLVIEECDSLDVKLLVREHARAHGVPVIMETSDRGLLDVERFDLEPNRALFHGLLGDIQSSTLRGLSTHDKVPYVLALLGADDLSARMAASMIEVDRTTTTWPQLGSEVTLGGASVAGAVRRFGLGQKLESGRVRIHIDEHLDGLVPPTGEIHIGGVVPIATSEDDTPAEVDALRAIADAATRAPSGGNVQPWHITVDDVSVGLSVDRERTSGLDVAYRGSHVALGAALFNARVAAADRGVLGETKVDTVGETAEVTLMLGDGADPALASRYPRVLARVTNRNLGSPSTVDDTTASALSAAAESEGTRLSLITDRAAIEQVAEIIAESDRIRYLTNSLHSEMISELRWPGQADPNTGIDVHALALDPTDLVKLDVSRRSDVMALLRDWDAGVALGEDSYDRIMSSSGLAVTIVSGDSPADFVRGGSGTQNVWITAEEHGLAVHPASPVFIYAHKPAEFDELSSHYARALTELKQRFDAVAGVEPGESITLVLRLSHTDAEAVKSRRRSRTDVSSQQVESGAITLN</sequence>
<dbReference type="GO" id="GO:0016491">
    <property type="term" value="F:oxidoreductase activity"/>
    <property type="evidence" value="ECO:0007669"/>
    <property type="project" value="InterPro"/>
</dbReference>
<protein>
    <submittedName>
        <fullName evidence="3">ThiF family protein</fullName>
    </submittedName>
</protein>
<dbReference type="GO" id="GO:0061504">
    <property type="term" value="P:cyclic threonylcarbamoyladenosine biosynthetic process"/>
    <property type="evidence" value="ECO:0007669"/>
    <property type="project" value="TreeGrafter"/>
</dbReference>
<dbReference type="GO" id="GO:0008641">
    <property type="term" value="F:ubiquitin-like modifier activating enzyme activity"/>
    <property type="evidence" value="ECO:0007669"/>
    <property type="project" value="InterPro"/>
</dbReference>
<gene>
    <name evidence="3" type="ORF">SAMN05421642_10894</name>
</gene>
<dbReference type="OrthoDB" id="5149792at2"/>
<evidence type="ECO:0000313" key="3">
    <source>
        <dbReference type="EMBL" id="SNT01955.1"/>
    </source>
</evidence>
<evidence type="ECO:0000259" key="2">
    <source>
        <dbReference type="Pfam" id="PF00899"/>
    </source>
</evidence>
<dbReference type="PANTHER" id="PTHR43267">
    <property type="entry name" value="TRNA THREONYLCARBAMOYLADENOSINE DEHYDRATASE"/>
    <property type="match status" value="1"/>
</dbReference>
<dbReference type="CDD" id="cd01483">
    <property type="entry name" value="E1_enzyme_family"/>
    <property type="match status" value="1"/>
</dbReference>
<dbReference type="PANTHER" id="PTHR43267:SF3">
    <property type="entry name" value="THIF PROTEIN"/>
    <property type="match status" value="1"/>
</dbReference>
<feature type="region of interest" description="Disordered" evidence="1">
    <location>
        <begin position="693"/>
        <end position="716"/>
    </location>
</feature>
<evidence type="ECO:0000313" key="4">
    <source>
        <dbReference type="Proteomes" id="UP000198327"/>
    </source>
</evidence>
<name>A0A239J826_9NOCA</name>
<dbReference type="GO" id="GO:0061503">
    <property type="term" value="F:tRNA threonylcarbamoyladenosine dehydratase"/>
    <property type="evidence" value="ECO:0007669"/>
    <property type="project" value="TreeGrafter"/>
</dbReference>
<dbReference type="Pfam" id="PF00899">
    <property type="entry name" value="ThiF"/>
    <property type="match status" value="1"/>
</dbReference>
<dbReference type="EMBL" id="FZOW01000008">
    <property type="protein sequence ID" value="SNT01955.1"/>
    <property type="molecule type" value="Genomic_DNA"/>
</dbReference>